<evidence type="ECO:0000313" key="4">
    <source>
        <dbReference type="Proteomes" id="UP001519654"/>
    </source>
</evidence>
<dbReference type="InterPro" id="IPR017517">
    <property type="entry name" value="Maleyloyr_isom"/>
</dbReference>
<feature type="domain" description="MDMPI C-terminal" evidence="1">
    <location>
        <begin position="151"/>
        <end position="238"/>
    </location>
</feature>
<keyword evidence="3" id="KW-0413">Isomerase</keyword>
<reference evidence="3 4" key="1">
    <citation type="submission" date="2021-06" db="EMBL/GenBank/DDBJ databases">
        <title>Actinoplanes lichenicola sp. nov., and Actinoplanes ovalisporus sp. nov., isolated from lichen in Thailand.</title>
        <authorList>
            <person name="Saeng-In P."/>
            <person name="Kanchanasin P."/>
            <person name="Yuki M."/>
            <person name="Kudo T."/>
            <person name="Ohkuma M."/>
            <person name="Phongsopitanun W."/>
            <person name="Tanasupawat S."/>
        </authorList>
    </citation>
    <scope>NUCLEOTIDE SEQUENCE [LARGE SCALE GENOMIC DNA]</scope>
    <source>
        <strain evidence="3 4">NBRC 110975</strain>
    </source>
</reference>
<comment type="caution">
    <text evidence="3">The sequence shown here is derived from an EMBL/GenBank/DDBJ whole genome shotgun (WGS) entry which is preliminary data.</text>
</comment>
<dbReference type="Proteomes" id="UP001519654">
    <property type="component" value="Unassembled WGS sequence"/>
</dbReference>
<dbReference type="PANTHER" id="PTHR40758">
    <property type="entry name" value="CONSERVED PROTEIN"/>
    <property type="match status" value="1"/>
</dbReference>
<gene>
    <name evidence="3" type="ORF">KOI35_18410</name>
</gene>
<accession>A0ABS5YPV5</accession>
<dbReference type="InterPro" id="IPR010872">
    <property type="entry name" value="MDMPI_C-term_domain"/>
</dbReference>
<dbReference type="RefSeq" id="WP_215788677.1">
    <property type="nucleotide sequence ID" value="NZ_JAHKKG010000005.1"/>
</dbReference>
<dbReference type="EMBL" id="JAHKKG010000005">
    <property type="protein sequence ID" value="MBU2665484.1"/>
    <property type="molecule type" value="Genomic_DNA"/>
</dbReference>
<proteinExistence type="predicted"/>
<keyword evidence="4" id="KW-1185">Reference proteome</keyword>
<organism evidence="3 4">
    <name type="scientific">Paractinoplanes bogorensis</name>
    <dbReference type="NCBI Taxonomy" id="1610840"/>
    <lineage>
        <taxon>Bacteria</taxon>
        <taxon>Bacillati</taxon>
        <taxon>Actinomycetota</taxon>
        <taxon>Actinomycetes</taxon>
        <taxon>Micromonosporales</taxon>
        <taxon>Micromonosporaceae</taxon>
        <taxon>Paractinoplanes</taxon>
    </lineage>
</organism>
<dbReference type="InterPro" id="IPR024344">
    <property type="entry name" value="MDMPI_metal-binding"/>
</dbReference>
<dbReference type="Pfam" id="PF11716">
    <property type="entry name" value="MDMPI_N"/>
    <property type="match status" value="1"/>
</dbReference>
<dbReference type="NCBIfam" id="TIGR03083">
    <property type="entry name" value="maleylpyruvate isomerase family mycothiol-dependent enzyme"/>
    <property type="match status" value="1"/>
</dbReference>
<feature type="domain" description="Mycothiol-dependent maleylpyruvate isomerase metal-binding" evidence="2">
    <location>
        <begin position="9"/>
        <end position="138"/>
    </location>
</feature>
<protein>
    <submittedName>
        <fullName evidence="3">Maleylpyruvate isomerase family mycothiol-dependent enzyme</fullName>
    </submittedName>
</protein>
<name>A0ABS5YPV5_9ACTN</name>
<evidence type="ECO:0000259" key="1">
    <source>
        <dbReference type="Pfam" id="PF07398"/>
    </source>
</evidence>
<dbReference type="SUPFAM" id="SSF109854">
    <property type="entry name" value="DinB/YfiT-like putative metalloenzymes"/>
    <property type="match status" value="1"/>
</dbReference>
<evidence type="ECO:0000313" key="3">
    <source>
        <dbReference type="EMBL" id="MBU2665484.1"/>
    </source>
</evidence>
<dbReference type="InterPro" id="IPR034660">
    <property type="entry name" value="DinB/YfiT-like"/>
</dbReference>
<dbReference type="PANTHER" id="PTHR40758:SF1">
    <property type="entry name" value="CONSERVED PROTEIN"/>
    <property type="match status" value="1"/>
</dbReference>
<dbReference type="Gene3D" id="1.20.120.450">
    <property type="entry name" value="dinb family like domain"/>
    <property type="match status" value="1"/>
</dbReference>
<dbReference type="Pfam" id="PF07398">
    <property type="entry name" value="MDMPI_C"/>
    <property type="match status" value="1"/>
</dbReference>
<sequence length="248" mass="26782">MSLDFDELLRLIDERSAAFRAVVASAPDLDVRVPSCPEWTLFDLVQHLGEGRRKWAAIVAAGPADAPAPKPVWASPAPRESLDGWMAASTGLMLDALRTAGPDGGCWTWWPGTATPETAAGVARHQLQEFAVHTYDAQLAVGSAEPLPEVVALDGVEEFLHTCGTTEVPWPYEPVVLAYQTTEGPSWSVRLDGDGAHVSHPATSADAVITASASELVMLFYGRITLDAVKLDGDRRHYERLIDWDPTA</sequence>
<evidence type="ECO:0000259" key="2">
    <source>
        <dbReference type="Pfam" id="PF11716"/>
    </source>
</evidence>
<dbReference type="GO" id="GO:0016853">
    <property type="term" value="F:isomerase activity"/>
    <property type="evidence" value="ECO:0007669"/>
    <property type="project" value="UniProtKB-KW"/>
</dbReference>